<dbReference type="GO" id="GO:0045003">
    <property type="term" value="P:double-strand break repair via synthesis-dependent strand annealing"/>
    <property type="evidence" value="ECO:0007669"/>
    <property type="project" value="TreeGrafter"/>
</dbReference>
<feature type="region of interest" description="Disordered" evidence="8">
    <location>
        <begin position="1213"/>
        <end position="1232"/>
    </location>
</feature>
<protein>
    <submittedName>
        <fullName evidence="11">DEAD/DEAH box helicase</fullName>
    </submittedName>
</protein>
<evidence type="ECO:0000259" key="9">
    <source>
        <dbReference type="PROSITE" id="PS51192"/>
    </source>
</evidence>
<dbReference type="GO" id="GO:0009378">
    <property type="term" value="F:four-way junction helicase activity"/>
    <property type="evidence" value="ECO:0007669"/>
    <property type="project" value="TreeGrafter"/>
</dbReference>
<dbReference type="PANTHER" id="PTHR14025">
    <property type="entry name" value="FANCONI ANEMIA GROUP M FANCM FAMILY MEMBER"/>
    <property type="match status" value="1"/>
</dbReference>
<feature type="region of interest" description="Disordered" evidence="8">
    <location>
        <begin position="537"/>
        <end position="571"/>
    </location>
</feature>
<dbReference type="FunFam" id="3.40.50.300:FF:000861">
    <property type="entry name" value="Fanconi anemia, complementation group M"/>
    <property type="match status" value="1"/>
</dbReference>
<feature type="region of interest" description="Disordered" evidence="8">
    <location>
        <begin position="857"/>
        <end position="884"/>
    </location>
</feature>
<dbReference type="GO" id="GO:0005634">
    <property type="term" value="C:nucleus"/>
    <property type="evidence" value="ECO:0007669"/>
    <property type="project" value="UniProtKB-SubCell"/>
</dbReference>
<proteinExistence type="inferred from homology"/>
<feature type="compositionally biased region" description="Polar residues" evidence="8">
    <location>
        <begin position="862"/>
        <end position="872"/>
    </location>
</feature>
<dbReference type="CDD" id="cd12091">
    <property type="entry name" value="FANCM_ID"/>
    <property type="match status" value="1"/>
</dbReference>
<reference evidence="11" key="1">
    <citation type="submission" date="2019-05" db="EMBL/GenBank/DDBJ databases">
        <title>Annotation for the trematode Paragonimus heterotremus.</title>
        <authorList>
            <person name="Choi Y.-J."/>
        </authorList>
    </citation>
    <scope>NUCLEOTIDE SEQUENCE</scope>
    <source>
        <strain evidence="11">LC</strain>
    </source>
</reference>
<evidence type="ECO:0000313" key="11">
    <source>
        <dbReference type="EMBL" id="KAF5396800.1"/>
    </source>
</evidence>
<name>A0A8J4SUP5_9TREM</name>
<dbReference type="Proteomes" id="UP000748531">
    <property type="component" value="Unassembled WGS sequence"/>
</dbReference>
<evidence type="ECO:0000256" key="7">
    <source>
        <dbReference type="ARBA" id="ARBA00023242"/>
    </source>
</evidence>
<dbReference type="CDD" id="cd18033">
    <property type="entry name" value="DEXDc_FANCM"/>
    <property type="match status" value="1"/>
</dbReference>
<keyword evidence="4" id="KW-0378">Hydrolase</keyword>
<dbReference type="GO" id="GO:0016787">
    <property type="term" value="F:hydrolase activity"/>
    <property type="evidence" value="ECO:0007669"/>
    <property type="project" value="UniProtKB-KW"/>
</dbReference>
<dbReference type="GO" id="GO:0005524">
    <property type="term" value="F:ATP binding"/>
    <property type="evidence" value="ECO:0007669"/>
    <property type="project" value="UniProtKB-KW"/>
</dbReference>
<dbReference type="SMART" id="SM00490">
    <property type="entry name" value="HELICc"/>
    <property type="match status" value="1"/>
</dbReference>
<dbReference type="Pfam" id="PF00270">
    <property type="entry name" value="DEAD"/>
    <property type="match status" value="1"/>
</dbReference>
<feature type="domain" description="Helicase C-terminal" evidence="10">
    <location>
        <begin position="483"/>
        <end position="680"/>
    </location>
</feature>
<comment type="caution">
    <text evidence="11">The sequence shown here is derived from an EMBL/GenBank/DDBJ whole genome shotgun (WGS) entry which is preliminary data.</text>
</comment>
<dbReference type="InterPro" id="IPR011545">
    <property type="entry name" value="DEAD/DEAH_box_helicase_dom"/>
</dbReference>
<dbReference type="Gene3D" id="3.40.50.300">
    <property type="entry name" value="P-loop containing nucleotide triphosphate hydrolases"/>
    <property type="match status" value="2"/>
</dbReference>
<evidence type="ECO:0000256" key="6">
    <source>
        <dbReference type="ARBA" id="ARBA00022840"/>
    </source>
</evidence>
<accession>A0A8J4SUP5</accession>
<keyword evidence="12" id="KW-1185">Reference proteome</keyword>
<dbReference type="CDD" id="cd18801">
    <property type="entry name" value="SF2_C_FANCM_Hef"/>
    <property type="match status" value="1"/>
</dbReference>
<sequence length="1454" mass="161237">MKQTSLIQSWTRVLNPSISRQSRSGIGTNQTEFAPKVIEDKNIIPGDDTEDRLLVEALDTYTDDHNPSVNPTISCIDQFRKRIRTRLPVNYRPTDNDADHLEGFDIDAGRTWIYPTNGSLRDYQFYITEQCLYKNTLVCLPTGLGKTFIAAVVLHNFMRWYPAGKVVFLAPTRPLVAQQLNACRQLTGLSPKLVVELTGSTPQQKRQYLWTNLRAFFLTPQVLVNDLQANICPSANLRLLVFDEAHKATGNHAYCQVIRLLTAPPCAHRQFRVIALSATPAADIQGVQAVIANLLISHLELRTEASADVKPYVQHRQIETVVVPLGPELSGFRQQLVDCVRTPLERLQSLGAIRAGMGDLRPERMAKYTVVKAREDWSSGPLASQLSAKDAGSVQCDFGLVTCLLHAIELLDQHGLRPLYQYLNGVLFGQRASGFVRNELMRLPGVEQICLDLSNRFQSKCNSNLGLNSTQAPFLGGHPKLDKLKELLVRHFNSCLSNTETRVIVFSQFRDSVDEIMHMLKQLRPLIRPASFIGQGSGSHRSPVLMAASKTEDQSPTTSGLPTGPSPSAGISQRDQIRVMNAFRSGVYNTLVSTCVGEEGLDVGQVDLIVCFDAFKSPIRLMQRFGRTGRQRIGRIVMLLTEGREQRNHAVSVARTSSIHKALLEGGAYRKLAFYPHNSRMVPLGLDPEVTFENLEALNMVDVNTKRTTEKNETRKYQEVSRSRILDDRLDKVRSHADAVGLQHLTLRLFPLCPSRLVSANLPQLSELVSECNQPSITELYNLTPTARLRATRDCLQSRLICGGNRGSSTSSRHLVSILRLVEFHRRGITQLSFHALGLRSVDVDTTMGELLEGTDAATLEPQASSEPTQKASVSLSLPNLSSPDSEMDKVVEHCDSNLTSLSLPTLVRGLVSGETFFTAHADSIDLGVNIAMKNFLTYLDKPSAKINLVSLKKAWSDRTEFDSNLLDLSINKDASEQTQISSTTPDSGHAPATFKAGDDVVDNNSLLHSNPSPYSRCFQTNLAAAFHLKTPSRCAPGVARSTPRAKPPQFPNTLASTTQVNLSTALAMLDHSTIRLDASCLLEDHDDVDELNRLSTTPVAEHSINAPRSAIFTGPPLSNASGTLQFGTKLSLSEDFGNDFLLPTQSMEFDISASEKHAQSSPYRLCNESDSYSFSSQIDWSPLPVENESEDSRIETVVNDFSDHIASAALGEPEPNAKRNHSGLDIDSPIVPPKRRAERHLKSKRILQSQSETIDAHKKSPAIYSKTRKYAATKHQLLLTQADATDDTGDEFELSDLDTYDDSFIDDRHLSETESNHTNQSDTSRLDTSAMIGIYLKSVRSPLLKTAERYRTHTYRVSNKQDPNCGASADSPDMNVKTLKYCRPKASRPNHCNGQKNNRTDIVSQILEQDEDYELDSFCVDNYEPTLQLSPIEVDTGKTTVKQARRRILADSE</sequence>
<dbReference type="InterPro" id="IPR001650">
    <property type="entry name" value="Helicase_C-like"/>
</dbReference>
<dbReference type="EMBL" id="LUCH01007321">
    <property type="protein sequence ID" value="KAF5396800.1"/>
    <property type="molecule type" value="Genomic_DNA"/>
</dbReference>
<evidence type="ECO:0000256" key="8">
    <source>
        <dbReference type="SAM" id="MobiDB-lite"/>
    </source>
</evidence>
<dbReference type="GO" id="GO:0000400">
    <property type="term" value="F:four-way junction DNA binding"/>
    <property type="evidence" value="ECO:0007669"/>
    <property type="project" value="TreeGrafter"/>
</dbReference>
<feature type="compositionally biased region" description="Low complexity" evidence="8">
    <location>
        <begin position="873"/>
        <end position="884"/>
    </location>
</feature>
<comment type="similarity">
    <text evidence="2">Belongs to the DEAD box helicase family. DEAH subfamily. FANCM sub-subfamily.</text>
</comment>
<evidence type="ECO:0000256" key="3">
    <source>
        <dbReference type="ARBA" id="ARBA00022741"/>
    </source>
</evidence>
<dbReference type="PROSITE" id="PS51194">
    <property type="entry name" value="HELICASE_CTER"/>
    <property type="match status" value="1"/>
</dbReference>
<evidence type="ECO:0000256" key="2">
    <source>
        <dbReference type="ARBA" id="ARBA00009889"/>
    </source>
</evidence>
<dbReference type="PROSITE" id="PS51192">
    <property type="entry name" value="HELICASE_ATP_BIND_1"/>
    <property type="match status" value="1"/>
</dbReference>
<dbReference type="Pfam" id="PF00271">
    <property type="entry name" value="Helicase_C"/>
    <property type="match status" value="1"/>
</dbReference>
<dbReference type="GO" id="GO:0043138">
    <property type="term" value="F:3'-5' DNA helicase activity"/>
    <property type="evidence" value="ECO:0007669"/>
    <property type="project" value="InterPro"/>
</dbReference>
<evidence type="ECO:0000256" key="1">
    <source>
        <dbReference type="ARBA" id="ARBA00004123"/>
    </source>
</evidence>
<keyword evidence="6" id="KW-0067">ATP-binding</keyword>
<organism evidence="11 12">
    <name type="scientific">Paragonimus heterotremus</name>
    <dbReference type="NCBI Taxonomy" id="100268"/>
    <lineage>
        <taxon>Eukaryota</taxon>
        <taxon>Metazoa</taxon>
        <taxon>Spiralia</taxon>
        <taxon>Lophotrochozoa</taxon>
        <taxon>Platyhelminthes</taxon>
        <taxon>Trematoda</taxon>
        <taxon>Digenea</taxon>
        <taxon>Plagiorchiida</taxon>
        <taxon>Troglotremata</taxon>
        <taxon>Troglotrematidae</taxon>
        <taxon>Paragonimus</taxon>
    </lineage>
</organism>
<evidence type="ECO:0000313" key="12">
    <source>
        <dbReference type="Proteomes" id="UP000748531"/>
    </source>
</evidence>
<dbReference type="InterPro" id="IPR027417">
    <property type="entry name" value="P-loop_NTPase"/>
</dbReference>
<gene>
    <name evidence="11" type="ORF">PHET_10199</name>
</gene>
<dbReference type="SUPFAM" id="SSF52540">
    <property type="entry name" value="P-loop containing nucleoside triphosphate hydrolases"/>
    <property type="match status" value="1"/>
</dbReference>
<keyword evidence="3" id="KW-0547">Nucleotide-binding</keyword>
<keyword evidence="5 11" id="KW-0347">Helicase</keyword>
<dbReference type="InterPro" id="IPR044749">
    <property type="entry name" value="FANCM_DEXDc"/>
</dbReference>
<feature type="compositionally biased region" description="Low complexity" evidence="8">
    <location>
        <begin position="555"/>
        <end position="570"/>
    </location>
</feature>
<evidence type="ECO:0000259" key="10">
    <source>
        <dbReference type="PROSITE" id="PS51194"/>
    </source>
</evidence>
<dbReference type="PANTHER" id="PTHR14025:SF20">
    <property type="entry name" value="FANCONI ANEMIA GROUP M PROTEIN"/>
    <property type="match status" value="1"/>
</dbReference>
<dbReference type="SMART" id="SM00487">
    <property type="entry name" value="DEXDc"/>
    <property type="match status" value="1"/>
</dbReference>
<feature type="domain" description="Helicase ATP-binding" evidence="9">
    <location>
        <begin position="127"/>
        <end position="298"/>
    </location>
</feature>
<dbReference type="GO" id="GO:0036297">
    <property type="term" value="P:interstrand cross-link repair"/>
    <property type="evidence" value="ECO:0007669"/>
    <property type="project" value="TreeGrafter"/>
</dbReference>
<dbReference type="OrthoDB" id="6513042at2759"/>
<comment type="subcellular location">
    <subcellularLocation>
        <location evidence="1">Nucleus</location>
    </subcellularLocation>
</comment>
<dbReference type="InterPro" id="IPR014001">
    <property type="entry name" value="Helicase_ATP-bd"/>
</dbReference>
<keyword evidence="7" id="KW-0539">Nucleus</keyword>
<dbReference type="InterPro" id="IPR039686">
    <property type="entry name" value="FANCM/Mph1-like_ID"/>
</dbReference>
<evidence type="ECO:0000256" key="5">
    <source>
        <dbReference type="ARBA" id="ARBA00022806"/>
    </source>
</evidence>
<evidence type="ECO:0000256" key="4">
    <source>
        <dbReference type="ARBA" id="ARBA00022801"/>
    </source>
</evidence>